<dbReference type="InterPro" id="IPR018060">
    <property type="entry name" value="HTH_AraC"/>
</dbReference>
<keyword evidence="6" id="KW-1185">Reference proteome</keyword>
<proteinExistence type="predicted"/>
<name>A0A1H9LTN9_9LACT</name>
<dbReference type="SUPFAM" id="SSF46689">
    <property type="entry name" value="Homeodomain-like"/>
    <property type="match status" value="1"/>
</dbReference>
<accession>A0A1H9LTN9</accession>
<protein>
    <submittedName>
        <fullName evidence="5">AraC-type DNA-binding protein</fullName>
    </submittedName>
</protein>
<dbReference type="InterPro" id="IPR009057">
    <property type="entry name" value="Homeodomain-like_sf"/>
</dbReference>
<dbReference type="AlphaFoldDB" id="A0A1H9LTN9"/>
<dbReference type="RefSeq" id="WP_089746782.1">
    <property type="nucleotide sequence ID" value="NZ_FOGF01000021.1"/>
</dbReference>
<evidence type="ECO:0000256" key="2">
    <source>
        <dbReference type="ARBA" id="ARBA00023125"/>
    </source>
</evidence>
<keyword evidence="2 5" id="KW-0238">DNA-binding</keyword>
<evidence type="ECO:0000256" key="1">
    <source>
        <dbReference type="ARBA" id="ARBA00023015"/>
    </source>
</evidence>
<dbReference type="GO" id="GO:0003700">
    <property type="term" value="F:DNA-binding transcription factor activity"/>
    <property type="evidence" value="ECO:0007669"/>
    <property type="project" value="InterPro"/>
</dbReference>
<reference evidence="5 6" key="1">
    <citation type="submission" date="2016-10" db="EMBL/GenBank/DDBJ databases">
        <authorList>
            <person name="de Groot N.N."/>
        </authorList>
    </citation>
    <scope>NUCLEOTIDE SEQUENCE [LARGE SCALE GENOMIC DNA]</scope>
    <source>
        <strain evidence="5 6">DSM 15827</strain>
    </source>
</reference>
<gene>
    <name evidence="5" type="ORF">SAMN05421767_12137</name>
</gene>
<dbReference type="PANTHER" id="PTHR43280">
    <property type="entry name" value="ARAC-FAMILY TRANSCRIPTIONAL REGULATOR"/>
    <property type="match status" value="1"/>
</dbReference>
<dbReference type="Pfam" id="PF12833">
    <property type="entry name" value="HTH_18"/>
    <property type="match status" value="1"/>
</dbReference>
<evidence type="ECO:0000256" key="3">
    <source>
        <dbReference type="ARBA" id="ARBA00023163"/>
    </source>
</evidence>
<organism evidence="5 6">
    <name type="scientific">Granulicatella balaenopterae</name>
    <dbReference type="NCBI Taxonomy" id="137733"/>
    <lineage>
        <taxon>Bacteria</taxon>
        <taxon>Bacillati</taxon>
        <taxon>Bacillota</taxon>
        <taxon>Bacilli</taxon>
        <taxon>Lactobacillales</taxon>
        <taxon>Carnobacteriaceae</taxon>
        <taxon>Granulicatella</taxon>
    </lineage>
</organism>
<dbReference type="PANTHER" id="PTHR43280:SF2">
    <property type="entry name" value="HTH-TYPE TRANSCRIPTIONAL REGULATOR EXSA"/>
    <property type="match status" value="1"/>
</dbReference>
<dbReference type="PROSITE" id="PS01124">
    <property type="entry name" value="HTH_ARAC_FAMILY_2"/>
    <property type="match status" value="1"/>
</dbReference>
<evidence type="ECO:0000313" key="6">
    <source>
        <dbReference type="Proteomes" id="UP000198556"/>
    </source>
</evidence>
<dbReference type="InterPro" id="IPR018062">
    <property type="entry name" value="HTH_AraC-typ_CS"/>
</dbReference>
<dbReference type="OrthoDB" id="62429at2"/>
<dbReference type="STRING" id="137733.SAMN05421767_12137"/>
<dbReference type="InterPro" id="IPR037923">
    <property type="entry name" value="HTH-like"/>
</dbReference>
<feature type="domain" description="HTH araC/xylS-type" evidence="4">
    <location>
        <begin position="281"/>
        <end position="381"/>
    </location>
</feature>
<evidence type="ECO:0000259" key="4">
    <source>
        <dbReference type="PROSITE" id="PS01124"/>
    </source>
</evidence>
<sequence>MFTKTSAILKNKYFHTIQKWYHKKNYVELHKVVTKKKIKEFYCYEHPIYLRAISGIVMIIVTDNPTHIKNENQFILHGAIKIHAGVHFNFISVSQSCELCLSLPKDSQKKVYSLPKPVQMMKNKEELHLSEIYATYYQIKRENYFYPSESHPYCELTIVENGELITTVDGVSYTLKKHDVMLYQRNQIHTQAVKKEGVTTYITIMLELDTNDDRFFNRIFHMNAQNLMQIEKFVAISSQQNIAYKNDQLLAQLKLFIISLLEKDNTHYEIPHTSMKEKYDNDIFVRVCDYIRKNPQVKVADLVQIFGLSRSSLQTLFHHFTNGTPKQYIEQQRIKQAKILMKELTYSIEEIAYMVGYNSLPSFSRAFKQATKQSPSQFAHSIYKRL</sequence>
<dbReference type="SMART" id="SM00342">
    <property type="entry name" value="HTH_ARAC"/>
    <property type="match status" value="1"/>
</dbReference>
<dbReference type="EMBL" id="FOGF01000021">
    <property type="protein sequence ID" value="SER14831.1"/>
    <property type="molecule type" value="Genomic_DNA"/>
</dbReference>
<dbReference type="Gene3D" id="2.60.120.10">
    <property type="entry name" value="Jelly Rolls"/>
    <property type="match status" value="1"/>
</dbReference>
<evidence type="ECO:0000313" key="5">
    <source>
        <dbReference type="EMBL" id="SER14831.1"/>
    </source>
</evidence>
<keyword evidence="1" id="KW-0805">Transcription regulation</keyword>
<keyword evidence="3" id="KW-0804">Transcription</keyword>
<dbReference type="SUPFAM" id="SSF51215">
    <property type="entry name" value="Regulatory protein AraC"/>
    <property type="match status" value="1"/>
</dbReference>
<dbReference type="InterPro" id="IPR014710">
    <property type="entry name" value="RmlC-like_jellyroll"/>
</dbReference>
<dbReference type="PROSITE" id="PS00041">
    <property type="entry name" value="HTH_ARAC_FAMILY_1"/>
    <property type="match status" value="1"/>
</dbReference>
<dbReference type="Gene3D" id="1.10.10.60">
    <property type="entry name" value="Homeodomain-like"/>
    <property type="match status" value="2"/>
</dbReference>
<dbReference type="Proteomes" id="UP000198556">
    <property type="component" value="Unassembled WGS sequence"/>
</dbReference>
<dbReference type="GO" id="GO:0043565">
    <property type="term" value="F:sequence-specific DNA binding"/>
    <property type="evidence" value="ECO:0007669"/>
    <property type="project" value="InterPro"/>
</dbReference>